<dbReference type="InterPro" id="IPR053156">
    <property type="entry name" value="T6SS_TssM-like"/>
</dbReference>
<evidence type="ECO:0000256" key="1">
    <source>
        <dbReference type="SAM" id="Phobius"/>
    </source>
</evidence>
<keyword evidence="1" id="KW-0812">Transmembrane</keyword>
<dbReference type="Pfam" id="PF06761">
    <property type="entry name" value="IcmF-related"/>
    <property type="match status" value="1"/>
</dbReference>
<gene>
    <name evidence="5" type="ORF">C7431_106334</name>
</gene>
<dbReference type="OrthoDB" id="9758229at2"/>
<feature type="domain" description="Type VI secretion system IcmF C-terminal" evidence="2">
    <location>
        <begin position="990"/>
        <end position="1096"/>
    </location>
</feature>
<evidence type="ECO:0000313" key="5">
    <source>
        <dbReference type="EMBL" id="PWK96401.1"/>
    </source>
</evidence>
<dbReference type="PANTHER" id="PTHR36153">
    <property type="entry name" value="INNER MEMBRANE PROTEIN-RELATED"/>
    <property type="match status" value="1"/>
</dbReference>
<dbReference type="InterPro" id="IPR048677">
    <property type="entry name" value="TssM1_hel"/>
</dbReference>
<feature type="transmembrane region" description="Helical" evidence="1">
    <location>
        <begin position="42"/>
        <end position="58"/>
    </location>
</feature>
<dbReference type="AlphaFoldDB" id="A0A2V2B8N6"/>
<feature type="transmembrane region" description="Helical" evidence="1">
    <location>
        <begin position="370"/>
        <end position="391"/>
    </location>
</feature>
<accession>A0A2V2B8N6</accession>
<keyword evidence="1" id="KW-1133">Transmembrane helix</keyword>
<feature type="domain" description="Type VI secretion system component TssM1 helical" evidence="4">
    <location>
        <begin position="881"/>
        <end position="986"/>
    </location>
</feature>
<sequence>MTTGDSAWRGGWGKPGFSALLAGGIAWGIWHFGEQMGLHTPLLKGLVIAGALILLMLLRHGKTITLAVKQGWHRFQARRKNVLPVDEGRVEQTAPRNVTVDTIREAMRNLYGRRWGHKTRILLITGTAAEVEQLTPGLTAQLWQEDRGTLLLWGGDLNTPADSAWLTALRKLRRRPADGLVWVTSAFDQLSAPGLEQPLPVPSESTMDSLSHAISARMETLGWKLPLYVWSLHPRAGKPEGRITQATGCLLPAGCRTEGLAEQLSALTPDLTSQGLQQACGEVKHNFLLTLADQLIREPESVTAPLSVTLNPYRPLPLAGVVFSQPSASAERAVTHHWSMDKRWDVLPESVRTLPAGLRPRKPGIPWRKMMASAAALTMMGWVVWMSIAYVTNRNQIDAANAQAALAARQNQPLEQRLHALSELQKTLGRLQYRSEHGVPWYEQAGLSQNDALLAALWPCYQDSALPLLRDAAADHLQIRLNAFNALPPGSPMREQMAKTTWEQLKIYLMLARPEHIDAAWFSSALLRYWPKRDGVKDGVWQGVAPSLLSFYGAQLVAHPDWKLRADESMISQARSLLVRLMGVRNSESTLYQKILSQVAHLYVDMRLEDMTGDTDASRLFSTKEVVPGMFTRQAWEQAVQPAIEKMVKARRDELDWVLTDSKHQMNKQDEISPEALKKRLTERYFADFGGAWLEFLNSLRWNRATTLSDSIDQLTLMADVRQSPLVALMNTLNVQGRTGRTGEAISDSLVKSAKNLLGGDNKDAIDQSASVHGPLDATFGPVLALMDKNRTGAQEQSLQSFLTRVTQVRLRLQQVTNAADPQAMTQTIAQTVFQGKAVDLTETRDYGSLIAASLGQEWSGFGRTLFVNPMEQAWQQVLTPAADSLNAQWQQAVVAEWNSAFGGRYPFNNSSSDVSLPLLAKYLNADSGRIAQFLQTRLKGVLHKEGNHWVPDSINSQGLAFNPAFLNAINTLSYISDVAFTEGNAGMNFELRPGTAAGVMQTDMIIDSQKLTYVNQLPTWKRFTWPADTEAPGVNLSWISTQAGTRQYADIPGSWGWIRLLDKAAVKAYPGVGSSYSLSWKAQDGRTLNYTLRTEAGEGPLALLKLRNFRLPETIFSTTEVTSSDQVASTGNDAEDVY</sequence>
<evidence type="ECO:0000259" key="3">
    <source>
        <dbReference type="Pfam" id="PF06761"/>
    </source>
</evidence>
<dbReference type="InterPro" id="IPR010623">
    <property type="entry name" value="IcmF_C"/>
</dbReference>
<protein>
    <submittedName>
        <fullName evidence="5">Type VI secretion system protein ImpL</fullName>
    </submittedName>
</protein>
<dbReference type="Proteomes" id="UP000245981">
    <property type="component" value="Unassembled WGS sequence"/>
</dbReference>
<feature type="domain" description="IcmF-related" evidence="3">
    <location>
        <begin position="418"/>
        <end position="736"/>
    </location>
</feature>
<evidence type="ECO:0000259" key="2">
    <source>
        <dbReference type="Pfam" id="PF06744"/>
    </source>
</evidence>
<dbReference type="EMBL" id="QGHF01000006">
    <property type="protein sequence ID" value="PWK96401.1"/>
    <property type="molecule type" value="Genomic_DNA"/>
</dbReference>
<name>A0A2V2B8N6_9GAMM</name>
<dbReference type="Pfam" id="PF06744">
    <property type="entry name" value="IcmF_C"/>
    <property type="match status" value="1"/>
</dbReference>
<proteinExistence type="predicted"/>
<dbReference type="RefSeq" id="WP_109717618.1">
    <property type="nucleotide sequence ID" value="NZ_QGHF01000006.1"/>
</dbReference>
<evidence type="ECO:0000259" key="4">
    <source>
        <dbReference type="Pfam" id="PF21070"/>
    </source>
</evidence>
<organism evidence="5 6">
    <name type="scientific">Pantoea allii</name>
    <dbReference type="NCBI Taxonomy" id="574096"/>
    <lineage>
        <taxon>Bacteria</taxon>
        <taxon>Pseudomonadati</taxon>
        <taxon>Pseudomonadota</taxon>
        <taxon>Gammaproteobacteria</taxon>
        <taxon>Enterobacterales</taxon>
        <taxon>Erwiniaceae</taxon>
        <taxon>Pantoea</taxon>
    </lineage>
</organism>
<keyword evidence="1" id="KW-0472">Membrane</keyword>
<evidence type="ECO:0000313" key="6">
    <source>
        <dbReference type="Proteomes" id="UP000245981"/>
    </source>
</evidence>
<dbReference type="PANTHER" id="PTHR36153:SF1">
    <property type="entry name" value="TYPE VI SECRETION SYSTEM COMPONENT TSSM1"/>
    <property type="match status" value="1"/>
</dbReference>
<dbReference type="Pfam" id="PF21070">
    <property type="entry name" value="IcmF_helical"/>
    <property type="match status" value="1"/>
</dbReference>
<dbReference type="InterPro" id="IPR009612">
    <property type="entry name" value="IcmF-rel"/>
</dbReference>
<reference evidence="5 6" key="1">
    <citation type="submission" date="2018-05" db="EMBL/GenBank/DDBJ databases">
        <title>Genomic Encyclopedia of Type Strains, Phase IV (KMG-V): Genome sequencing to study the core and pangenomes of soil and plant-associated prokaryotes.</title>
        <authorList>
            <person name="Whitman W."/>
        </authorList>
    </citation>
    <scope>NUCLEOTIDE SEQUENCE [LARGE SCALE GENOMIC DNA]</scope>
    <source>
        <strain evidence="5 6">PNA 200-10</strain>
    </source>
</reference>
<comment type="caution">
    <text evidence="5">The sequence shown here is derived from an EMBL/GenBank/DDBJ whole genome shotgun (WGS) entry which is preliminary data.</text>
</comment>
<feature type="transmembrane region" description="Helical" evidence="1">
    <location>
        <begin position="12"/>
        <end position="30"/>
    </location>
</feature>